<sequence>MLQYLLRPVRVFSDTWDICVMKPVRMFFSTRAFIFRTRILALVGICALLGAVTMAYGTPKAFAMQAQPPTDWSFYVNSTSTSSSYNWGCNMGKADASHSPVINSEVVLDFGGQLSNGSGTLMINGITISNAQIEAVAEEFAHGYWDCTGLNDTTSVLKLGIGTNNSYYDVSYGGGQTWVNVVAAAQAYDHSKGYDSQVVMMGANDMEPGFGSASSTISWSQGFASVSGYLYLNYGSADGCPQYSTGNGSCNNGWNQYDEWYVSWGSPPAIVAPEIYYSSMARQWAMISLYGAQSQGSAVQMQGPLDEYDLDTSTLTPAQAWSNLWTDLNNNSATAQNMPFSLEIHQE</sequence>
<gene>
    <name evidence="1" type="ORF">KSZ_58940</name>
</gene>
<dbReference type="EMBL" id="BNJJ01000020">
    <property type="protein sequence ID" value="GHO87888.1"/>
    <property type="molecule type" value="Genomic_DNA"/>
</dbReference>
<dbReference type="Proteomes" id="UP000635565">
    <property type="component" value="Unassembled WGS sequence"/>
</dbReference>
<evidence type="ECO:0000313" key="2">
    <source>
        <dbReference type="Proteomes" id="UP000635565"/>
    </source>
</evidence>
<keyword evidence="2" id="KW-1185">Reference proteome</keyword>
<reference evidence="1 2" key="1">
    <citation type="journal article" date="2021" name="Int. J. Syst. Evol. Microbiol.">
        <title>Reticulibacter mediterranei gen. nov., sp. nov., within the new family Reticulibacteraceae fam. nov., and Ktedonospora formicarum gen. nov., sp. nov., Ktedonobacter robiniae sp. nov., Dictyobacter formicarum sp. nov. and Dictyobacter arantiisoli sp. nov., belonging to the class Ktedonobacteria.</title>
        <authorList>
            <person name="Yabe S."/>
            <person name="Zheng Y."/>
            <person name="Wang C.M."/>
            <person name="Sakai Y."/>
            <person name="Abe K."/>
            <person name="Yokota A."/>
            <person name="Donadio S."/>
            <person name="Cavaletti L."/>
            <person name="Monciardini P."/>
        </authorList>
    </citation>
    <scope>NUCLEOTIDE SEQUENCE [LARGE SCALE GENOMIC DNA]</scope>
    <source>
        <strain evidence="1 2">SOSP1-9</strain>
    </source>
</reference>
<name>A0ABQ3VR68_9CHLR</name>
<accession>A0ABQ3VR68</accession>
<proteinExistence type="predicted"/>
<protein>
    <submittedName>
        <fullName evidence="1">Uncharacterized protein</fullName>
    </submittedName>
</protein>
<dbReference type="RefSeq" id="WP_201365414.1">
    <property type="nucleotide sequence ID" value="NZ_BNJJ01000020.1"/>
</dbReference>
<comment type="caution">
    <text evidence="1">The sequence shown here is derived from an EMBL/GenBank/DDBJ whole genome shotgun (WGS) entry which is preliminary data.</text>
</comment>
<organism evidence="1 2">
    <name type="scientific">Dictyobacter formicarum</name>
    <dbReference type="NCBI Taxonomy" id="2778368"/>
    <lineage>
        <taxon>Bacteria</taxon>
        <taxon>Bacillati</taxon>
        <taxon>Chloroflexota</taxon>
        <taxon>Ktedonobacteria</taxon>
        <taxon>Ktedonobacterales</taxon>
        <taxon>Dictyobacteraceae</taxon>
        <taxon>Dictyobacter</taxon>
    </lineage>
</organism>
<evidence type="ECO:0000313" key="1">
    <source>
        <dbReference type="EMBL" id="GHO87888.1"/>
    </source>
</evidence>